<dbReference type="PATRIC" id="fig|710685.3.peg.876"/>
<proteinExistence type="inferred from homology"/>
<evidence type="ECO:0000256" key="1">
    <source>
        <dbReference type="ARBA" id="ARBA00001946"/>
    </source>
</evidence>
<keyword evidence="11" id="KW-1185">Reference proteome</keyword>
<dbReference type="AlphaFoldDB" id="G8RRQ8"/>
<dbReference type="KEGG" id="mrh:MycrhN_0869"/>
<dbReference type="EMBL" id="CP003169">
    <property type="protein sequence ID" value="AEV71499.1"/>
    <property type="molecule type" value="Genomic_DNA"/>
</dbReference>
<evidence type="ECO:0000256" key="3">
    <source>
        <dbReference type="ARBA" id="ARBA00022722"/>
    </source>
</evidence>
<feature type="binding site" evidence="8">
    <location>
        <position position="101"/>
    </location>
    <ligand>
        <name>Mg(2+)</name>
        <dbReference type="ChEBI" id="CHEBI:18420"/>
    </ligand>
</feature>
<accession>G8RRQ8</accession>
<dbReference type="Proteomes" id="UP000005442">
    <property type="component" value="Chromosome"/>
</dbReference>
<dbReference type="CDD" id="cd18768">
    <property type="entry name" value="PIN_MtVapC4-C5-like"/>
    <property type="match status" value="1"/>
</dbReference>
<dbReference type="GO" id="GO:0016787">
    <property type="term" value="F:hydrolase activity"/>
    <property type="evidence" value="ECO:0007669"/>
    <property type="project" value="UniProtKB-KW"/>
</dbReference>
<evidence type="ECO:0000256" key="5">
    <source>
        <dbReference type="ARBA" id="ARBA00022801"/>
    </source>
</evidence>
<dbReference type="InterPro" id="IPR022907">
    <property type="entry name" value="VapC_family"/>
</dbReference>
<keyword evidence="5 8" id="KW-0378">Hydrolase</keyword>
<protein>
    <recommendedName>
        <fullName evidence="8">Ribonuclease VapC</fullName>
        <shortName evidence="8">RNase VapC</shortName>
        <ecNumber evidence="8">3.1.-.-</ecNumber>
    </recommendedName>
    <alternativeName>
        <fullName evidence="8">Toxin VapC</fullName>
    </alternativeName>
</protein>
<dbReference type="eggNOG" id="COG1487">
    <property type="taxonomic scope" value="Bacteria"/>
</dbReference>
<dbReference type="InterPro" id="IPR029060">
    <property type="entry name" value="PIN-like_dom_sf"/>
</dbReference>
<comment type="similarity">
    <text evidence="7 8">Belongs to the PINc/VapC protein family.</text>
</comment>
<dbReference type="EC" id="3.1.-.-" evidence="8"/>
<dbReference type="SUPFAM" id="SSF88723">
    <property type="entry name" value="PIN domain-like"/>
    <property type="match status" value="1"/>
</dbReference>
<organism evidence="10 11">
    <name type="scientific">Mycolicibacterium rhodesiae (strain NBB3)</name>
    <name type="common">Mycobacterium rhodesiae</name>
    <dbReference type="NCBI Taxonomy" id="710685"/>
    <lineage>
        <taxon>Bacteria</taxon>
        <taxon>Bacillati</taxon>
        <taxon>Actinomycetota</taxon>
        <taxon>Actinomycetes</taxon>
        <taxon>Mycobacteriales</taxon>
        <taxon>Mycobacteriaceae</taxon>
        <taxon>Mycolicibacterium</taxon>
    </lineage>
</organism>
<dbReference type="InterPro" id="IPR002716">
    <property type="entry name" value="PIN_dom"/>
</dbReference>
<name>G8RRQ8_MYCRN</name>
<evidence type="ECO:0000259" key="9">
    <source>
        <dbReference type="Pfam" id="PF01850"/>
    </source>
</evidence>
<dbReference type="HAMAP" id="MF_00265">
    <property type="entry name" value="VapC_Nob1"/>
    <property type="match status" value="1"/>
</dbReference>
<feature type="domain" description="PIN" evidence="9">
    <location>
        <begin position="10"/>
        <end position="126"/>
    </location>
</feature>
<keyword evidence="4 8" id="KW-0479">Metal-binding</keyword>
<dbReference type="InterPro" id="IPR050556">
    <property type="entry name" value="Type_II_TA_system_RNase"/>
</dbReference>
<sequence length="136" mass="14466">MTTEPPTAGILDTSVFIASETGRQLDTTLIPDEVATTVVTLAELNAGVLAAKTSEIRARRLRTLDAVADMTALPVDEDAAQLWALLRVHLAEAGRRVRVNDLWIAAIAAAKQLPVVTQDEDFDALEGVAGLAIVHV</sequence>
<evidence type="ECO:0000256" key="4">
    <source>
        <dbReference type="ARBA" id="ARBA00022723"/>
    </source>
</evidence>
<dbReference type="HOGENOM" id="CLU_118482_6_0_11"/>
<dbReference type="GO" id="GO:0000287">
    <property type="term" value="F:magnesium ion binding"/>
    <property type="evidence" value="ECO:0007669"/>
    <property type="project" value="UniProtKB-UniRule"/>
</dbReference>
<feature type="binding site" evidence="8">
    <location>
        <position position="12"/>
    </location>
    <ligand>
        <name>Mg(2+)</name>
        <dbReference type="ChEBI" id="CHEBI:18420"/>
    </ligand>
</feature>
<comment type="cofactor">
    <cofactor evidence="1 8">
        <name>Mg(2+)</name>
        <dbReference type="ChEBI" id="CHEBI:18420"/>
    </cofactor>
</comment>
<evidence type="ECO:0000313" key="11">
    <source>
        <dbReference type="Proteomes" id="UP000005442"/>
    </source>
</evidence>
<keyword evidence="2 8" id="KW-1277">Toxin-antitoxin system</keyword>
<dbReference type="PANTHER" id="PTHR33653">
    <property type="entry name" value="RIBONUCLEASE VAPC2"/>
    <property type="match status" value="1"/>
</dbReference>
<keyword evidence="3 8" id="KW-0540">Nuclease</keyword>
<evidence type="ECO:0000256" key="7">
    <source>
        <dbReference type="ARBA" id="ARBA00038093"/>
    </source>
</evidence>
<comment type="function">
    <text evidence="8">Toxic component of a toxin-antitoxin (TA) system. An RNase.</text>
</comment>
<dbReference type="STRING" id="710685.MycrhN_0869"/>
<gene>
    <name evidence="8" type="primary">vapC</name>
    <name evidence="10" type="ordered locus">MycrhN_0869</name>
</gene>
<reference evidence="10 11" key="1">
    <citation type="submission" date="2011-12" db="EMBL/GenBank/DDBJ databases">
        <title>Complete sequence of Mycobacterium rhodesiae NBB3.</title>
        <authorList>
            <consortium name="US DOE Joint Genome Institute"/>
            <person name="Lucas S."/>
            <person name="Han J."/>
            <person name="Lapidus A."/>
            <person name="Cheng J.-F."/>
            <person name="Goodwin L."/>
            <person name="Pitluck S."/>
            <person name="Peters L."/>
            <person name="Mikhailova N."/>
            <person name="Gu W."/>
            <person name="Detter J.C."/>
            <person name="Han C."/>
            <person name="Tapia R."/>
            <person name="Land M."/>
            <person name="Hauser L."/>
            <person name="Kyrpides N."/>
            <person name="Ivanova N."/>
            <person name="Pagani I."/>
            <person name="Mattes T."/>
            <person name="Holmes A."/>
            <person name="Rutledge P."/>
            <person name="Paulsen I."/>
            <person name="Coleman N."/>
            <person name="Woyke T."/>
        </authorList>
    </citation>
    <scope>NUCLEOTIDE SEQUENCE [LARGE SCALE GENOMIC DNA]</scope>
    <source>
        <strain evidence="10 11">NBB3</strain>
    </source>
</reference>
<dbReference type="GO" id="GO:0090729">
    <property type="term" value="F:toxin activity"/>
    <property type="evidence" value="ECO:0007669"/>
    <property type="project" value="UniProtKB-KW"/>
</dbReference>
<dbReference type="Gene3D" id="3.40.50.1010">
    <property type="entry name" value="5'-nuclease"/>
    <property type="match status" value="1"/>
</dbReference>
<evidence type="ECO:0000256" key="2">
    <source>
        <dbReference type="ARBA" id="ARBA00022649"/>
    </source>
</evidence>
<dbReference type="Pfam" id="PF01850">
    <property type="entry name" value="PIN"/>
    <property type="match status" value="1"/>
</dbReference>
<evidence type="ECO:0000256" key="8">
    <source>
        <dbReference type="HAMAP-Rule" id="MF_00265"/>
    </source>
</evidence>
<keyword evidence="6 8" id="KW-0460">Magnesium</keyword>
<dbReference type="GO" id="GO:0004540">
    <property type="term" value="F:RNA nuclease activity"/>
    <property type="evidence" value="ECO:0007669"/>
    <property type="project" value="InterPro"/>
</dbReference>
<evidence type="ECO:0000313" key="10">
    <source>
        <dbReference type="EMBL" id="AEV71499.1"/>
    </source>
</evidence>
<dbReference type="PANTHER" id="PTHR33653:SF1">
    <property type="entry name" value="RIBONUCLEASE VAPC2"/>
    <property type="match status" value="1"/>
</dbReference>
<evidence type="ECO:0000256" key="6">
    <source>
        <dbReference type="ARBA" id="ARBA00022842"/>
    </source>
</evidence>
<keyword evidence="8" id="KW-0800">Toxin</keyword>
<dbReference type="RefSeq" id="WP_014209314.1">
    <property type="nucleotide sequence ID" value="NC_016604.1"/>
</dbReference>